<organism evidence="3 4">
    <name type="scientific">Branchiostoma floridae</name>
    <name type="common">Florida lancelet</name>
    <name type="synonym">Amphioxus</name>
    <dbReference type="NCBI Taxonomy" id="7739"/>
    <lineage>
        <taxon>Eukaryota</taxon>
        <taxon>Metazoa</taxon>
        <taxon>Chordata</taxon>
        <taxon>Cephalochordata</taxon>
        <taxon>Leptocardii</taxon>
        <taxon>Amphioxiformes</taxon>
        <taxon>Branchiostomatidae</taxon>
        <taxon>Branchiostoma</taxon>
    </lineage>
</organism>
<feature type="transmembrane region" description="Helical" evidence="2">
    <location>
        <begin position="76"/>
        <end position="103"/>
    </location>
</feature>
<dbReference type="KEGG" id="bfo:118430659"/>
<feature type="transmembrane region" description="Helical" evidence="2">
    <location>
        <begin position="21"/>
        <end position="41"/>
    </location>
</feature>
<reference evidence="3" key="1">
    <citation type="journal article" date="2020" name="Nat. Ecol. Evol.">
        <title>Deeply conserved synteny resolves early events in vertebrate evolution.</title>
        <authorList>
            <person name="Simakov O."/>
            <person name="Marletaz F."/>
            <person name="Yue J.X."/>
            <person name="O'Connell B."/>
            <person name="Jenkins J."/>
            <person name="Brandt A."/>
            <person name="Calef R."/>
            <person name="Tung C.H."/>
            <person name="Huang T.K."/>
            <person name="Schmutz J."/>
            <person name="Satoh N."/>
            <person name="Yu J.K."/>
            <person name="Putnam N.H."/>
            <person name="Green R.E."/>
            <person name="Rokhsar D.S."/>
        </authorList>
    </citation>
    <scope>NUCLEOTIDE SEQUENCE [LARGE SCALE GENOMIC DNA]</scope>
    <source>
        <strain evidence="3">S238N-H82</strain>
    </source>
</reference>
<dbReference type="RefSeq" id="XP_035697538.1">
    <property type="nucleotide sequence ID" value="XM_035841645.1"/>
</dbReference>
<gene>
    <name evidence="4" type="primary">LOC118430659</name>
</gene>
<evidence type="ECO:0000313" key="4">
    <source>
        <dbReference type="RefSeq" id="XP_035697538.1"/>
    </source>
</evidence>
<feature type="transmembrane region" description="Helical" evidence="2">
    <location>
        <begin position="47"/>
        <end position="69"/>
    </location>
</feature>
<dbReference type="GeneID" id="118430659"/>
<dbReference type="PANTHER" id="PTHR36694:SF11">
    <property type="entry name" value="LP21121P-RELATED"/>
    <property type="match status" value="1"/>
</dbReference>
<sequence>MAILSTCCGCCNVRTGSMVTAVVMLIVCGMDLGVRFSYSMGEAATKYIGVFMDGIFALLCIFLIVGVAVNNRYLCIAWVIGAIIYLVGDMLLCIVITVTVFVAQNNMVMDDIVAIAPNATALHDAEMFDFARNMTIVITIAVAWVVFLVVACINIYCILVVYSHIQNLRERDQADDQPSGPPPAYEPAAQVYSLEAAKVDAEPRVDRKDTPATSSTLVTSA</sequence>
<keyword evidence="2" id="KW-0472">Membrane</keyword>
<reference evidence="4" key="2">
    <citation type="submission" date="2025-08" db="UniProtKB">
        <authorList>
            <consortium name="RefSeq"/>
        </authorList>
    </citation>
    <scope>IDENTIFICATION</scope>
    <source>
        <strain evidence="4">S238N-H82</strain>
        <tissue evidence="4">Testes</tissue>
    </source>
</reference>
<feature type="compositionally biased region" description="Polar residues" evidence="1">
    <location>
        <begin position="211"/>
        <end position="221"/>
    </location>
</feature>
<dbReference type="OMA" id="ACINIYC"/>
<accession>A0A9J7MAW6</accession>
<proteinExistence type="predicted"/>
<keyword evidence="3" id="KW-1185">Reference proteome</keyword>
<feature type="compositionally biased region" description="Basic and acidic residues" evidence="1">
    <location>
        <begin position="198"/>
        <end position="210"/>
    </location>
</feature>
<name>A0A9J7MAW6_BRAFL</name>
<evidence type="ECO:0000313" key="3">
    <source>
        <dbReference type="Proteomes" id="UP000001554"/>
    </source>
</evidence>
<feature type="transmembrane region" description="Helical" evidence="2">
    <location>
        <begin position="136"/>
        <end position="162"/>
    </location>
</feature>
<evidence type="ECO:0000256" key="2">
    <source>
        <dbReference type="SAM" id="Phobius"/>
    </source>
</evidence>
<keyword evidence="2" id="KW-1133">Transmembrane helix</keyword>
<dbReference type="OrthoDB" id="8190053at2759"/>
<dbReference type="Proteomes" id="UP000001554">
    <property type="component" value="Chromosome 14"/>
</dbReference>
<dbReference type="PANTHER" id="PTHR36694">
    <property type="entry name" value="PASIFLORA 1, ISOFORM A-RELATED"/>
    <property type="match status" value="1"/>
</dbReference>
<dbReference type="AlphaFoldDB" id="A0A9J7MAW6"/>
<protein>
    <submittedName>
        <fullName evidence="4">Lysosomal-associated transmembrane protein 4B-like</fullName>
    </submittedName>
</protein>
<keyword evidence="2" id="KW-0812">Transmembrane</keyword>
<feature type="region of interest" description="Disordered" evidence="1">
    <location>
        <begin position="198"/>
        <end position="221"/>
    </location>
</feature>
<evidence type="ECO:0000256" key="1">
    <source>
        <dbReference type="SAM" id="MobiDB-lite"/>
    </source>
</evidence>